<organism evidence="1 2">
    <name type="scientific">Chromobacterium aquaticum</name>
    <dbReference type="NCBI Taxonomy" id="467180"/>
    <lineage>
        <taxon>Bacteria</taxon>
        <taxon>Pseudomonadati</taxon>
        <taxon>Pseudomonadota</taxon>
        <taxon>Betaproteobacteria</taxon>
        <taxon>Neisseriales</taxon>
        <taxon>Chromobacteriaceae</taxon>
        <taxon>Chromobacterium</taxon>
    </lineage>
</organism>
<gene>
    <name evidence="1" type="ORF">ACFO0R_10700</name>
</gene>
<protein>
    <submittedName>
        <fullName evidence="1">Uncharacterized protein</fullName>
    </submittedName>
</protein>
<reference evidence="2" key="1">
    <citation type="journal article" date="2019" name="Int. J. Syst. Evol. Microbiol.">
        <title>The Global Catalogue of Microorganisms (GCM) 10K type strain sequencing project: providing services to taxonomists for standard genome sequencing and annotation.</title>
        <authorList>
            <consortium name="The Broad Institute Genomics Platform"/>
            <consortium name="The Broad Institute Genome Sequencing Center for Infectious Disease"/>
            <person name="Wu L."/>
            <person name="Ma J."/>
        </authorList>
    </citation>
    <scope>NUCLEOTIDE SEQUENCE [LARGE SCALE GENOMIC DNA]</scope>
    <source>
        <strain evidence="2">CGMCC 4.7608</strain>
    </source>
</reference>
<evidence type="ECO:0000313" key="2">
    <source>
        <dbReference type="Proteomes" id="UP001595999"/>
    </source>
</evidence>
<name>A0ABV8ZRY8_9NEIS</name>
<dbReference type="EMBL" id="JBHSEK010000005">
    <property type="protein sequence ID" value="MFC4490090.1"/>
    <property type="molecule type" value="Genomic_DNA"/>
</dbReference>
<dbReference type="RefSeq" id="WP_156183980.1">
    <property type="nucleotide sequence ID" value="NZ_JAJOHW010000085.1"/>
</dbReference>
<dbReference type="Proteomes" id="UP001595999">
    <property type="component" value="Unassembled WGS sequence"/>
</dbReference>
<evidence type="ECO:0000313" key="1">
    <source>
        <dbReference type="EMBL" id="MFC4490090.1"/>
    </source>
</evidence>
<proteinExistence type="predicted"/>
<sequence length="52" mass="5645">MQQYQVLSGMSQEPLENPQALLTLCEHCASDVGILAIHGETDQPCELCGEVD</sequence>
<keyword evidence="2" id="KW-1185">Reference proteome</keyword>
<comment type="caution">
    <text evidence="1">The sequence shown here is derived from an EMBL/GenBank/DDBJ whole genome shotgun (WGS) entry which is preliminary data.</text>
</comment>
<accession>A0ABV8ZRY8</accession>